<keyword evidence="3" id="KW-0288">FMN</keyword>
<dbReference type="Pfam" id="PF03060">
    <property type="entry name" value="NMO"/>
    <property type="match status" value="1"/>
</dbReference>
<keyword evidence="5 6" id="KW-0503">Monooxygenase</keyword>
<dbReference type="Proteomes" id="UP001138757">
    <property type="component" value="Unassembled WGS sequence"/>
</dbReference>
<keyword evidence="7" id="KW-1185">Reference proteome</keyword>
<comment type="similarity">
    <text evidence="1">Belongs to the nitronate monooxygenase family. NMO class I subfamily.</text>
</comment>
<evidence type="ECO:0000256" key="1">
    <source>
        <dbReference type="ARBA" id="ARBA00009881"/>
    </source>
</evidence>
<dbReference type="SUPFAM" id="SSF51412">
    <property type="entry name" value="Inosine monophosphate dehydrogenase (IMPDH)"/>
    <property type="match status" value="1"/>
</dbReference>
<dbReference type="PANTHER" id="PTHR42747:SF4">
    <property type="entry name" value="BLR1330 PROTEIN"/>
    <property type="match status" value="1"/>
</dbReference>
<evidence type="ECO:0000256" key="2">
    <source>
        <dbReference type="ARBA" id="ARBA00022630"/>
    </source>
</evidence>
<protein>
    <submittedName>
        <fullName evidence="6">Nitronate monooxygenase family protein</fullName>
    </submittedName>
</protein>
<dbReference type="InterPro" id="IPR004136">
    <property type="entry name" value="NMO"/>
</dbReference>
<keyword evidence="2" id="KW-0285">Flavoprotein</keyword>
<keyword evidence="4" id="KW-0560">Oxidoreductase</keyword>
<dbReference type="EMBL" id="JAHGAW010000013">
    <property type="protein sequence ID" value="MBT2188823.1"/>
    <property type="molecule type" value="Genomic_DNA"/>
</dbReference>
<comment type="caution">
    <text evidence="6">The sequence shown here is derived from an EMBL/GenBank/DDBJ whole genome shotgun (WGS) entry which is preliminary data.</text>
</comment>
<dbReference type="CDD" id="cd04730">
    <property type="entry name" value="NPD_like"/>
    <property type="match status" value="1"/>
</dbReference>
<dbReference type="Gene3D" id="3.20.20.70">
    <property type="entry name" value="Aldolase class I"/>
    <property type="match status" value="1"/>
</dbReference>
<evidence type="ECO:0000256" key="5">
    <source>
        <dbReference type="ARBA" id="ARBA00023033"/>
    </source>
</evidence>
<dbReference type="GO" id="GO:0018580">
    <property type="term" value="F:nitronate monooxygenase activity"/>
    <property type="evidence" value="ECO:0007669"/>
    <property type="project" value="InterPro"/>
</dbReference>
<dbReference type="InterPro" id="IPR013785">
    <property type="entry name" value="Aldolase_TIM"/>
</dbReference>
<name>A0A9X1DFZ8_9SPHN</name>
<gene>
    <name evidence="6" type="ORF">KK488_17905</name>
</gene>
<dbReference type="AlphaFoldDB" id="A0A9X1DFZ8"/>
<proteinExistence type="inferred from homology"/>
<sequence length="319" mass="33351">MPIPAQLTKGLRLPVIGAPLFIISNPDLVIAQCKAGIIGSMPSLNARGDETLADWLTKITEELAAHDAAHSEAPAAPYAVNLIVHRSNPRLMEDLLICQRFKVPLIITSLGANEEVNAGVHSWGGLVFHDVINQRFAHKAIEKGADGLILVAAGAGGHAGAQSPFALTAETREWYGGPVALSGAIATGAGILAAQAAGADFAYIGSAFIATDEARASPAYKQGLVEGTAADIVYSNYFTGIRGNYLRASIVAQGLDPDNLPQSDPSAMNFASATDAKAWRDIWGAGQGIGSVHEVVPVARLVARLGDEYRAAKERLATL</sequence>
<evidence type="ECO:0000313" key="7">
    <source>
        <dbReference type="Proteomes" id="UP001138757"/>
    </source>
</evidence>
<dbReference type="RefSeq" id="WP_214625083.1">
    <property type="nucleotide sequence ID" value="NZ_JAHGAW010000013.1"/>
</dbReference>
<accession>A0A9X1DFZ8</accession>
<organism evidence="6 7">
    <name type="scientific">Sphingobium nicotianae</name>
    <dbReference type="NCBI Taxonomy" id="2782607"/>
    <lineage>
        <taxon>Bacteria</taxon>
        <taxon>Pseudomonadati</taxon>
        <taxon>Pseudomonadota</taxon>
        <taxon>Alphaproteobacteria</taxon>
        <taxon>Sphingomonadales</taxon>
        <taxon>Sphingomonadaceae</taxon>
        <taxon>Sphingobium</taxon>
    </lineage>
</organism>
<reference evidence="6" key="1">
    <citation type="submission" date="2021-05" db="EMBL/GenBank/DDBJ databases">
        <title>Genome of Sphingobium sp. strain.</title>
        <authorList>
            <person name="Fan R."/>
        </authorList>
    </citation>
    <scope>NUCLEOTIDE SEQUENCE</scope>
    <source>
        <strain evidence="6">H33</strain>
    </source>
</reference>
<dbReference type="PANTHER" id="PTHR42747">
    <property type="entry name" value="NITRONATE MONOOXYGENASE-RELATED"/>
    <property type="match status" value="1"/>
</dbReference>
<evidence type="ECO:0000256" key="4">
    <source>
        <dbReference type="ARBA" id="ARBA00023002"/>
    </source>
</evidence>
<dbReference type="FunFam" id="3.20.20.70:FF:000210">
    <property type="entry name" value="2-nitropropane dioxygenase"/>
    <property type="match status" value="1"/>
</dbReference>
<evidence type="ECO:0000256" key="3">
    <source>
        <dbReference type="ARBA" id="ARBA00022643"/>
    </source>
</evidence>
<evidence type="ECO:0000313" key="6">
    <source>
        <dbReference type="EMBL" id="MBT2188823.1"/>
    </source>
</evidence>